<keyword evidence="1" id="KW-0732">Signal</keyword>
<feature type="chain" id="PRO_5026833101" evidence="1">
    <location>
        <begin position="20"/>
        <end position="110"/>
    </location>
</feature>
<dbReference type="Proteomes" id="UP000463975">
    <property type="component" value="Chromosome"/>
</dbReference>
<evidence type="ECO:0000313" key="2">
    <source>
        <dbReference type="EMBL" id="QHI96321.1"/>
    </source>
</evidence>
<evidence type="ECO:0000256" key="1">
    <source>
        <dbReference type="SAM" id="SignalP"/>
    </source>
</evidence>
<dbReference type="EMBL" id="CP047652">
    <property type="protein sequence ID" value="QHI96321.1"/>
    <property type="molecule type" value="Genomic_DNA"/>
</dbReference>
<proteinExistence type="predicted"/>
<organism evidence="2 3">
    <name type="scientific">Aristophania vespae</name>
    <dbReference type="NCBI Taxonomy" id="2697033"/>
    <lineage>
        <taxon>Bacteria</taxon>
        <taxon>Pseudomonadati</taxon>
        <taxon>Pseudomonadota</taxon>
        <taxon>Alphaproteobacteria</taxon>
        <taxon>Acetobacterales</taxon>
        <taxon>Acetobacteraceae</taxon>
        <taxon>Aristophania</taxon>
    </lineage>
</organism>
<gene>
    <name evidence="2" type="ORF">GT348_00750</name>
</gene>
<keyword evidence="3" id="KW-1185">Reference proteome</keyword>
<evidence type="ECO:0000313" key="3">
    <source>
        <dbReference type="Proteomes" id="UP000463975"/>
    </source>
</evidence>
<accession>A0A6P1NN98</accession>
<feature type="signal peptide" evidence="1">
    <location>
        <begin position="1"/>
        <end position="19"/>
    </location>
</feature>
<protein>
    <submittedName>
        <fullName evidence="2">Uncharacterized protein</fullName>
    </submittedName>
</protein>
<reference evidence="2 3" key="1">
    <citation type="submission" date="2020-01" db="EMBL/GenBank/DDBJ databases">
        <title>Genome sequencing of strain KACC 21507.</title>
        <authorList>
            <person name="Heo J."/>
            <person name="Kim S.-J."/>
            <person name="Kim J.-S."/>
            <person name="Hong S.-B."/>
            <person name="Kwon S.-W."/>
        </authorList>
    </citation>
    <scope>NUCLEOTIDE SEQUENCE [LARGE SCALE GENOMIC DNA]</scope>
    <source>
        <strain evidence="2 3">KACC 21507</strain>
    </source>
</reference>
<name>A0A6P1NN98_9PROT</name>
<dbReference type="AlphaFoldDB" id="A0A6P1NN98"/>
<sequence>MCAALLGVASVSLSHVSFADSAPTFGDVKKKPTLDQLYRSSQLVHKYADFSMFHYVPKGDDVVEQPERSRLLFRTKHGSPDGYAERKGEVIFYYNAAGKLIRVQKLSGES</sequence>
<dbReference type="KEGG" id="bomb:GT348_00750"/>